<evidence type="ECO:0000259" key="4">
    <source>
        <dbReference type="PROSITE" id="PS50118"/>
    </source>
</evidence>
<evidence type="ECO:0000313" key="5">
    <source>
        <dbReference type="EMBL" id="KIH55890.1"/>
    </source>
</evidence>
<feature type="DNA-binding region" description="HMG box" evidence="2">
    <location>
        <begin position="1"/>
        <end position="32"/>
    </location>
</feature>
<organism evidence="5 6">
    <name type="scientific">Ancylostoma duodenale</name>
    <dbReference type="NCBI Taxonomy" id="51022"/>
    <lineage>
        <taxon>Eukaryota</taxon>
        <taxon>Metazoa</taxon>
        <taxon>Ecdysozoa</taxon>
        <taxon>Nematoda</taxon>
        <taxon>Chromadorea</taxon>
        <taxon>Rhabditida</taxon>
        <taxon>Rhabditina</taxon>
        <taxon>Rhabditomorpha</taxon>
        <taxon>Strongyloidea</taxon>
        <taxon>Ancylostomatidae</taxon>
        <taxon>Ancylostomatinae</taxon>
        <taxon>Ancylostoma</taxon>
    </lineage>
</organism>
<evidence type="ECO:0000313" key="6">
    <source>
        <dbReference type="Proteomes" id="UP000054047"/>
    </source>
</evidence>
<feature type="compositionally biased region" description="Low complexity" evidence="3">
    <location>
        <begin position="39"/>
        <end position="54"/>
    </location>
</feature>
<evidence type="ECO:0000256" key="3">
    <source>
        <dbReference type="SAM" id="MobiDB-lite"/>
    </source>
</evidence>
<keyword evidence="2" id="KW-0539">Nucleus</keyword>
<protein>
    <recommendedName>
        <fullName evidence="4">HMG box domain-containing protein</fullName>
    </recommendedName>
</protein>
<feature type="domain" description="HMG box" evidence="4">
    <location>
        <begin position="1"/>
        <end position="32"/>
    </location>
</feature>
<keyword evidence="6" id="KW-1185">Reference proteome</keyword>
<dbReference type="PANTHER" id="PTHR48112:SF22">
    <property type="entry name" value="MITOCHONDRIAL TRANSCRIPTION FACTOR A, ISOFORM B"/>
    <property type="match status" value="1"/>
</dbReference>
<dbReference type="GO" id="GO:0005634">
    <property type="term" value="C:nucleus"/>
    <property type="evidence" value="ECO:0007669"/>
    <property type="project" value="UniProtKB-UniRule"/>
</dbReference>
<gene>
    <name evidence="5" type="ORF">ANCDUO_13942</name>
</gene>
<name>A0A0C2G4K1_9BILA</name>
<dbReference type="Proteomes" id="UP000054047">
    <property type="component" value="Unassembled WGS sequence"/>
</dbReference>
<feature type="region of interest" description="Disordered" evidence="3">
    <location>
        <begin position="1"/>
        <end position="55"/>
    </location>
</feature>
<dbReference type="Gene3D" id="1.10.30.10">
    <property type="entry name" value="High mobility group box domain"/>
    <property type="match status" value="1"/>
</dbReference>
<dbReference type="InterPro" id="IPR036910">
    <property type="entry name" value="HMG_box_dom_sf"/>
</dbReference>
<dbReference type="EMBL" id="KN736564">
    <property type="protein sequence ID" value="KIH55890.1"/>
    <property type="molecule type" value="Genomic_DNA"/>
</dbReference>
<dbReference type="AlphaFoldDB" id="A0A0C2G4K1"/>
<dbReference type="InterPro" id="IPR050342">
    <property type="entry name" value="HMGB"/>
</dbReference>
<dbReference type="InterPro" id="IPR009071">
    <property type="entry name" value="HMG_box_dom"/>
</dbReference>
<dbReference type="PANTHER" id="PTHR48112">
    <property type="entry name" value="HIGH MOBILITY GROUP PROTEIN DSP1"/>
    <property type="match status" value="1"/>
</dbReference>
<feature type="compositionally biased region" description="Basic and acidic residues" evidence="3">
    <location>
        <begin position="1"/>
        <end position="33"/>
    </location>
</feature>
<accession>A0A0C2G4K1</accession>
<evidence type="ECO:0000256" key="1">
    <source>
        <dbReference type="ARBA" id="ARBA00023125"/>
    </source>
</evidence>
<reference evidence="5 6" key="1">
    <citation type="submission" date="2013-12" db="EMBL/GenBank/DDBJ databases">
        <title>Draft genome of the parsitic nematode Ancylostoma duodenale.</title>
        <authorList>
            <person name="Mitreva M."/>
        </authorList>
    </citation>
    <scope>NUCLEOTIDE SEQUENCE [LARGE SCALE GENOMIC DNA]</scope>
    <source>
        <strain evidence="5 6">Zhejiang</strain>
    </source>
</reference>
<dbReference type="PROSITE" id="PS50118">
    <property type="entry name" value="HMG_BOX_2"/>
    <property type="match status" value="1"/>
</dbReference>
<sequence length="66" mass="7151">MWKNMDAEAKQPWEKKAAADKDRYEAEMKEYKKSGGGKPASTGGSSSPKKSTGPYGFVHVTKVASV</sequence>
<dbReference type="Pfam" id="PF00505">
    <property type="entry name" value="HMG_box"/>
    <property type="match status" value="1"/>
</dbReference>
<evidence type="ECO:0000256" key="2">
    <source>
        <dbReference type="PROSITE-ProRule" id="PRU00267"/>
    </source>
</evidence>
<dbReference type="GO" id="GO:0003677">
    <property type="term" value="F:DNA binding"/>
    <property type="evidence" value="ECO:0007669"/>
    <property type="project" value="UniProtKB-UniRule"/>
</dbReference>
<dbReference type="OrthoDB" id="1919336at2759"/>
<proteinExistence type="predicted"/>
<keyword evidence="1 2" id="KW-0238">DNA-binding</keyword>
<dbReference type="SUPFAM" id="SSF47095">
    <property type="entry name" value="HMG-box"/>
    <property type="match status" value="1"/>
</dbReference>